<organism evidence="1">
    <name type="scientific">uncultured Azospirillum sp</name>
    <dbReference type="NCBI Taxonomy" id="114712"/>
    <lineage>
        <taxon>Bacteria</taxon>
        <taxon>Pseudomonadati</taxon>
        <taxon>Pseudomonadota</taxon>
        <taxon>Alphaproteobacteria</taxon>
        <taxon>Rhodospirillales</taxon>
        <taxon>Azospirillaceae</taxon>
        <taxon>Azospirillum</taxon>
        <taxon>environmental samples</taxon>
    </lineage>
</organism>
<dbReference type="Gene3D" id="3.90.550.10">
    <property type="entry name" value="Spore Coat Polysaccharide Biosynthesis Protein SpsA, Chain A"/>
    <property type="match status" value="1"/>
</dbReference>
<reference evidence="1" key="1">
    <citation type="journal article" date="2013" name="Environ. Microbiol.">
        <title>Seasonally variable intestinal metagenomes of the red palm weevil (Rhynchophorus ferrugineus).</title>
        <authorList>
            <person name="Jia S."/>
            <person name="Zhang X."/>
            <person name="Zhang G."/>
            <person name="Yin A."/>
            <person name="Zhang S."/>
            <person name="Li F."/>
            <person name="Wang L."/>
            <person name="Zhao D."/>
            <person name="Yun Q."/>
            <person name="Tala"/>
            <person name="Wang J."/>
            <person name="Sun G."/>
            <person name="Baabdullah M."/>
            <person name="Yu X."/>
            <person name="Hu S."/>
            <person name="Al-Mssallem I.S."/>
            <person name="Yu J."/>
        </authorList>
    </citation>
    <scope>NUCLEOTIDE SEQUENCE</scope>
</reference>
<dbReference type="EMBL" id="KF122021">
    <property type="protein sequence ID" value="AIA89313.1"/>
    <property type="molecule type" value="Genomic_DNA"/>
</dbReference>
<feature type="non-terminal residue" evidence="1">
    <location>
        <position position="82"/>
    </location>
</feature>
<dbReference type="AlphaFoldDB" id="A0A060BY17"/>
<dbReference type="SUPFAM" id="SSF53448">
    <property type="entry name" value="Nucleotide-diphospho-sugar transferases"/>
    <property type="match status" value="1"/>
</dbReference>
<evidence type="ECO:0000313" key="1">
    <source>
        <dbReference type="EMBL" id="AIA89313.1"/>
    </source>
</evidence>
<accession>A0A060BY17</accession>
<sequence length="82" mass="9538">MLWQIRISGPFCAGFRVDILGTDASTEHVFDRRADLNRLLLDGCFVSPGSTLFVEREAFLRIGLFDTELKRLEDWDWLLRYG</sequence>
<protein>
    <submittedName>
        <fullName evidence="1">CAZy families GT2 protein</fullName>
    </submittedName>
</protein>
<proteinExistence type="predicted"/>
<dbReference type="InterPro" id="IPR029044">
    <property type="entry name" value="Nucleotide-diphossugar_trans"/>
</dbReference>
<name>A0A060BY17_9PROT</name>